<proteinExistence type="predicted"/>
<evidence type="ECO:0000313" key="6">
    <source>
        <dbReference type="EMBL" id="CAK0839580.1"/>
    </source>
</evidence>
<evidence type="ECO:0000256" key="3">
    <source>
        <dbReference type="ARBA" id="ARBA00023065"/>
    </source>
</evidence>
<dbReference type="PANTHER" id="PTHR10582:SF2">
    <property type="entry name" value="INACTIVE"/>
    <property type="match status" value="1"/>
</dbReference>
<keyword evidence="5" id="KW-1133">Transmembrane helix</keyword>
<evidence type="ECO:0000256" key="1">
    <source>
        <dbReference type="ARBA" id="ARBA00022448"/>
    </source>
</evidence>
<keyword evidence="1" id="KW-0813">Transport</keyword>
<dbReference type="InterPro" id="IPR024862">
    <property type="entry name" value="TRPV"/>
</dbReference>
<keyword evidence="3" id="KW-0406">Ion transport</keyword>
<comment type="caution">
    <text evidence="6">The sequence shown here is derived from an EMBL/GenBank/DDBJ whole genome shotgun (WGS) entry which is preliminary data.</text>
</comment>
<dbReference type="EMBL" id="CAUYUJ010014305">
    <property type="protein sequence ID" value="CAK0839580.1"/>
    <property type="molecule type" value="Genomic_DNA"/>
</dbReference>
<dbReference type="PRINTS" id="PR01097">
    <property type="entry name" value="TRNSRECEPTRP"/>
</dbReference>
<gene>
    <name evidence="6" type="ORF">PCOR1329_LOCUS35232</name>
</gene>
<organism evidence="6 7">
    <name type="scientific">Prorocentrum cordatum</name>
    <dbReference type="NCBI Taxonomy" id="2364126"/>
    <lineage>
        <taxon>Eukaryota</taxon>
        <taxon>Sar</taxon>
        <taxon>Alveolata</taxon>
        <taxon>Dinophyceae</taxon>
        <taxon>Prorocentrales</taxon>
        <taxon>Prorocentraceae</taxon>
        <taxon>Prorocentrum</taxon>
    </lineage>
</organism>
<evidence type="ECO:0000256" key="5">
    <source>
        <dbReference type="SAM" id="Phobius"/>
    </source>
</evidence>
<keyword evidence="5" id="KW-0812">Transmembrane</keyword>
<keyword evidence="4" id="KW-0407">Ion channel</keyword>
<name>A0ABN9T3Q9_9DINO</name>
<keyword evidence="2" id="KW-0677">Repeat</keyword>
<dbReference type="Proteomes" id="UP001189429">
    <property type="component" value="Unassembled WGS sequence"/>
</dbReference>
<evidence type="ECO:0008006" key="8">
    <source>
        <dbReference type="Google" id="ProtNLM"/>
    </source>
</evidence>
<evidence type="ECO:0000256" key="2">
    <source>
        <dbReference type="ARBA" id="ARBA00022737"/>
    </source>
</evidence>
<evidence type="ECO:0000256" key="4">
    <source>
        <dbReference type="ARBA" id="ARBA00023303"/>
    </source>
</evidence>
<sequence length="102" mass="11868">MMTNGFEKDADVDPFFDALVVTYAVLVPILLINMLIAMMNDTYNKVSERAEQQWRLERARVITSIEQELYSNQTGVASQYWVEIEGRRCLQMQQENSAWARS</sequence>
<reference evidence="6" key="1">
    <citation type="submission" date="2023-10" db="EMBL/GenBank/DDBJ databases">
        <authorList>
            <person name="Chen Y."/>
            <person name="Shah S."/>
            <person name="Dougan E. K."/>
            <person name="Thang M."/>
            <person name="Chan C."/>
        </authorList>
    </citation>
    <scope>NUCLEOTIDE SEQUENCE [LARGE SCALE GENOMIC DNA]</scope>
</reference>
<keyword evidence="7" id="KW-1185">Reference proteome</keyword>
<evidence type="ECO:0000313" key="7">
    <source>
        <dbReference type="Proteomes" id="UP001189429"/>
    </source>
</evidence>
<accession>A0ABN9T3Q9</accession>
<keyword evidence="5" id="KW-0472">Membrane</keyword>
<dbReference type="InterPro" id="IPR002153">
    <property type="entry name" value="TRPC_channel"/>
</dbReference>
<feature type="transmembrane region" description="Helical" evidence="5">
    <location>
        <begin position="20"/>
        <end position="39"/>
    </location>
</feature>
<dbReference type="PANTHER" id="PTHR10582">
    <property type="entry name" value="TRANSIENT RECEPTOR POTENTIAL ION CHANNEL PROTEIN"/>
    <property type="match status" value="1"/>
</dbReference>
<protein>
    <recommendedName>
        <fullName evidence="8">Ion transport domain-containing protein</fullName>
    </recommendedName>
</protein>